<sequence>MLLRLVLLVSMLVPGPALATPPDTICSTDKWGPPLCIRKAHFVYDTCNAIETFAARHGLDPHFFARLIWQESRFDPNALSPANARGIAQFIPSTAKLRGLSDPYNPAEALEHSAQYLAEMARRYGNLGLAAIGYNGGERRAEGLIAGTGGLAQETIDYVRIITGVPYPNWTEEPVPTPDLRLSQDLPFDKACFDLARNRRMTALKSYLPKVKPWGIQMAFGVTKKASLAKFKAQTRACTGLIGKEEPDLLFQKSRASPKGGYFMARLGRDSRDAAWRDCAKFKKAGCICAVYPND</sequence>
<dbReference type="Pfam" id="PF01464">
    <property type="entry name" value="SLT"/>
    <property type="match status" value="1"/>
</dbReference>
<proteinExistence type="inferred from homology"/>
<name>A0A0T5NTY4_9RHOB</name>
<dbReference type="STRING" id="1641875.XM53_11800"/>
<dbReference type="SUPFAM" id="SSF53955">
    <property type="entry name" value="Lysozyme-like"/>
    <property type="match status" value="1"/>
</dbReference>
<reference evidence="5 6" key="1">
    <citation type="submission" date="2015-04" db="EMBL/GenBank/DDBJ databases">
        <title>The draft genome sequence of Roseovarius sp.R12b.</title>
        <authorList>
            <person name="Li G."/>
            <person name="Lai Q."/>
            <person name="Shao Z."/>
            <person name="Yan P."/>
        </authorList>
    </citation>
    <scope>NUCLEOTIDE SEQUENCE [LARGE SCALE GENOMIC DNA]</scope>
    <source>
        <strain evidence="5 6">R12B</strain>
    </source>
</reference>
<dbReference type="EMBL" id="LAXJ01000010">
    <property type="protein sequence ID" value="KRS12321.1"/>
    <property type="molecule type" value="Genomic_DNA"/>
</dbReference>
<evidence type="ECO:0000256" key="3">
    <source>
        <dbReference type="SAM" id="SignalP"/>
    </source>
</evidence>
<dbReference type="AlphaFoldDB" id="A0A0T5NTY4"/>
<evidence type="ECO:0000259" key="4">
    <source>
        <dbReference type="Pfam" id="PF01464"/>
    </source>
</evidence>
<evidence type="ECO:0000313" key="5">
    <source>
        <dbReference type="EMBL" id="KRS12321.1"/>
    </source>
</evidence>
<comment type="similarity">
    <text evidence="2">Belongs to the virb1 family.</text>
</comment>
<accession>A0A0T5NTY4</accession>
<feature type="domain" description="Transglycosylase SLT" evidence="4">
    <location>
        <begin position="51"/>
        <end position="143"/>
    </location>
</feature>
<gene>
    <name evidence="5" type="ORF">XM53_11800</name>
</gene>
<dbReference type="RefSeq" id="WP_057793542.1">
    <property type="nucleotide sequence ID" value="NZ_LAXJ01000010.1"/>
</dbReference>
<dbReference type="InterPro" id="IPR008258">
    <property type="entry name" value="Transglycosylase_SLT_dom_1"/>
</dbReference>
<dbReference type="PANTHER" id="PTHR37423">
    <property type="entry name" value="SOLUBLE LYTIC MUREIN TRANSGLYCOSYLASE-RELATED"/>
    <property type="match status" value="1"/>
</dbReference>
<dbReference type="CDD" id="cd00254">
    <property type="entry name" value="LT-like"/>
    <property type="match status" value="1"/>
</dbReference>
<feature type="signal peptide" evidence="3">
    <location>
        <begin position="1"/>
        <end position="19"/>
    </location>
</feature>
<comment type="similarity">
    <text evidence="1">Belongs to the transglycosylase Slt family.</text>
</comment>
<dbReference type="PANTHER" id="PTHR37423:SF2">
    <property type="entry name" value="MEMBRANE-BOUND LYTIC MUREIN TRANSGLYCOSYLASE C"/>
    <property type="match status" value="1"/>
</dbReference>
<keyword evidence="3" id="KW-0732">Signal</keyword>
<comment type="caution">
    <text evidence="5">The sequence shown here is derived from an EMBL/GenBank/DDBJ whole genome shotgun (WGS) entry which is preliminary data.</text>
</comment>
<dbReference type="Proteomes" id="UP000051295">
    <property type="component" value="Unassembled WGS sequence"/>
</dbReference>
<dbReference type="PATRIC" id="fig|1641875.4.peg.148"/>
<organism evidence="5 6">
    <name type="scientific">Roseovarius atlanticus</name>
    <dbReference type="NCBI Taxonomy" id="1641875"/>
    <lineage>
        <taxon>Bacteria</taxon>
        <taxon>Pseudomonadati</taxon>
        <taxon>Pseudomonadota</taxon>
        <taxon>Alphaproteobacteria</taxon>
        <taxon>Rhodobacterales</taxon>
        <taxon>Roseobacteraceae</taxon>
        <taxon>Roseovarius</taxon>
    </lineage>
</organism>
<protein>
    <submittedName>
        <fullName evidence="5">Transglycosylase</fullName>
    </submittedName>
</protein>
<keyword evidence="6" id="KW-1185">Reference proteome</keyword>
<evidence type="ECO:0000256" key="1">
    <source>
        <dbReference type="ARBA" id="ARBA00007734"/>
    </source>
</evidence>
<dbReference type="InterPro" id="IPR023346">
    <property type="entry name" value="Lysozyme-like_dom_sf"/>
</dbReference>
<evidence type="ECO:0000313" key="6">
    <source>
        <dbReference type="Proteomes" id="UP000051295"/>
    </source>
</evidence>
<evidence type="ECO:0000256" key="2">
    <source>
        <dbReference type="ARBA" id="ARBA00009387"/>
    </source>
</evidence>
<feature type="chain" id="PRO_5006663898" evidence="3">
    <location>
        <begin position="20"/>
        <end position="295"/>
    </location>
</feature>
<dbReference type="Gene3D" id="1.10.530.10">
    <property type="match status" value="1"/>
</dbReference>
<dbReference type="OrthoDB" id="9815002at2"/>